<comment type="caution">
    <text evidence="10">The sequence shown here is derived from an EMBL/GenBank/DDBJ whole genome shotgun (WGS) entry which is preliminary data.</text>
</comment>
<accession>A0A7X2Z947</accession>
<proteinExistence type="inferred from homology"/>
<dbReference type="Gene3D" id="1.10.10.10">
    <property type="entry name" value="Winged helix-like DNA-binding domain superfamily/Winged helix DNA-binding domain"/>
    <property type="match status" value="1"/>
</dbReference>
<evidence type="ECO:0000259" key="9">
    <source>
        <dbReference type="Pfam" id="PF08222"/>
    </source>
</evidence>
<evidence type="ECO:0000256" key="2">
    <source>
        <dbReference type="ARBA" id="ARBA00022491"/>
    </source>
</evidence>
<keyword evidence="3 7" id="KW-0805">Transcription regulation</keyword>
<evidence type="ECO:0000256" key="1">
    <source>
        <dbReference type="ARBA" id="ARBA00022490"/>
    </source>
</evidence>
<dbReference type="GO" id="GO:0045892">
    <property type="term" value="P:negative regulation of DNA-templated transcription"/>
    <property type="evidence" value="ECO:0007669"/>
    <property type="project" value="UniProtKB-UniRule"/>
</dbReference>
<dbReference type="EMBL" id="WNZX01000004">
    <property type="protein sequence ID" value="MUG70536.1"/>
    <property type="molecule type" value="Genomic_DNA"/>
</dbReference>
<evidence type="ECO:0000256" key="4">
    <source>
        <dbReference type="ARBA" id="ARBA00023125"/>
    </source>
</evidence>
<dbReference type="PANTHER" id="PTHR40062:SF1">
    <property type="entry name" value="GLOBAL TRANSCRIPTIONAL REGULATOR CODY"/>
    <property type="match status" value="1"/>
</dbReference>
<dbReference type="GO" id="GO:0005525">
    <property type="term" value="F:GTP binding"/>
    <property type="evidence" value="ECO:0007669"/>
    <property type="project" value="InterPro"/>
</dbReference>
<evidence type="ECO:0000256" key="7">
    <source>
        <dbReference type="HAMAP-Rule" id="MF_00621"/>
    </source>
</evidence>
<comment type="function">
    <text evidence="7">DNA-binding global transcriptional regulator which is involved in the adaptive response to starvation and acts by directly or indirectly controlling the expression of numerous genes in response to nutrient availability. During rapid exponential growth, CodY is highly active and represses genes whose products allow adaptation to nutrient depletion.</text>
</comment>
<keyword evidence="2 7" id="KW-0678">Repressor</keyword>
<dbReference type="PANTHER" id="PTHR40062">
    <property type="entry name" value="GTP-SENSING TRANSCRIPTIONAL PLEIOTROPIC REPRESSOR CODY"/>
    <property type="match status" value="1"/>
</dbReference>
<sequence>MTLLMKTRRLNKLLQKEAGNPVSFMDMAAVLGDILSADIFVVSRRGKVLGSSLTTSGQEAWTRLSVLQENRFPNEYNQLLMQVTETSSNLEAGSAYDVFGDHADEPRFHITLVPIIGGGERLGTLVLTKRGREFIDDDLILAEYGSTVVAMEILREKAEQIEVEARSKAVVQVAVASLSFSELEAVEHIFEQLEGMEGLLVASKIADRVGITRSVIVNALRKLESAGVIETRSLGMKGTYIRVLNDQLLAGIQSVKL</sequence>
<feature type="domain" description="Global transcriptional regulator CodY N-terminal" evidence="8">
    <location>
        <begin position="2"/>
        <end position="177"/>
    </location>
</feature>
<dbReference type="FunFam" id="1.10.10.10:FF:000034">
    <property type="entry name" value="GTP-sensing transcriptional pleiotropic repressor CodY"/>
    <property type="match status" value="1"/>
</dbReference>
<organism evidence="10 11">
    <name type="scientific">Paenibacillus validus</name>
    <dbReference type="NCBI Taxonomy" id="44253"/>
    <lineage>
        <taxon>Bacteria</taxon>
        <taxon>Bacillati</taxon>
        <taxon>Bacillota</taxon>
        <taxon>Bacilli</taxon>
        <taxon>Bacillales</taxon>
        <taxon>Paenibacillaceae</taxon>
        <taxon>Paenibacillus</taxon>
    </lineage>
</organism>
<protein>
    <recommendedName>
        <fullName evidence="6 7">Global transcriptional regulator CodY</fullName>
    </recommendedName>
</protein>
<keyword evidence="4 7" id="KW-0238">DNA-binding</keyword>
<dbReference type="InterPro" id="IPR013198">
    <property type="entry name" value="GTP_trans_reg_CodY_C"/>
</dbReference>
<comment type="similarity">
    <text evidence="7">Belongs to the CodY family.</text>
</comment>
<evidence type="ECO:0000256" key="5">
    <source>
        <dbReference type="ARBA" id="ARBA00023163"/>
    </source>
</evidence>
<keyword evidence="11" id="KW-1185">Reference proteome</keyword>
<comment type="subcellular location">
    <subcellularLocation>
        <location evidence="7">Cytoplasm</location>
    </subcellularLocation>
</comment>
<evidence type="ECO:0000313" key="11">
    <source>
        <dbReference type="Proteomes" id="UP000450917"/>
    </source>
</evidence>
<evidence type="ECO:0000256" key="6">
    <source>
        <dbReference type="ARBA" id="ARBA00034538"/>
    </source>
</evidence>
<feature type="region of interest" description="GAF domain" evidence="7">
    <location>
        <begin position="1"/>
        <end position="154"/>
    </location>
</feature>
<dbReference type="InterPro" id="IPR014154">
    <property type="entry name" value="CodY"/>
</dbReference>
<reference evidence="10 11" key="1">
    <citation type="submission" date="2019-11" db="EMBL/GenBank/DDBJ databases">
        <title>Draft genome sequences of five Paenibacillus species of dairy origin.</title>
        <authorList>
            <person name="Olajide A.M."/>
            <person name="Chen S."/>
            <person name="Lapointe G."/>
        </authorList>
    </citation>
    <scope>NUCLEOTIDE SEQUENCE [LARGE SCALE GENOMIC DNA]</scope>
    <source>
        <strain evidence="10 11">2CS3</strain>
    </source>
</reference>
<dbReference type="Pfam" id="PF08222">
    <property type="entry name" value="HTH_CodY"/>
    <property type="match status" value="1"/>
</dbReference>
<dbReference type="GO" id="GO:0003677">
    <property type="term" value="F:DNA binding"/>
    <property type="evidence" value="ECO:0007669"/>
    <property type="project" value="UniProtKB-UniRule"/>
</dbReference>
<keyword evidence="1 7" id="KW-0963">Cytoplasm</keyword>
<dbReference type="CDD" id="cd00090">
    <property type="entry name" value="HTH_ARSR"/>
    <property type="match status" value="1"/>
</dbReference>
<dbReference type="AlphaFoldDB" id="A0A7X2Z947"/>
<dbReference type="InterPro" id="IPR010312">
    <property type="entry name" value="Transc_reg_CodY_N"/>
</dbReference>
<keyword evidence="5 7" id="KW-0804">Transcription</keyword>
<dbReference type="Proteomes" id="UP000450917">
    <property type="component" value="Unassembled WGS sequence"/>
</dbReference>
<dbReference type="InterPro" id="IPR011991">
    <property type="entry name" value="ArsR-like_HTH"/>
</dbReference>
<evidence type="ECO:0000256" key="3">
    <source>
        <dbReference type="ARBA" id="ARBA00023015"/>
    </source>
</evidence>
<dbReference type="Pfam" id="PF06018">
    <property type="entry name" value="CodY"/>
    <property type="match status" value="1"/>
</dbReference>
<dbReference type="NCBIfam" id="NF003170">
    <property type="entry name" value="PRK04158.1"/>
    <property type="match status" value="1"/>
</dbReference>
<feature type="domain" description="Global transcriptional regulator CodY C-terminal" evidence="9">
    <location>
        <begin position="197"/>
        <end position="252"/>
    </location>
</feature>
<dbReference type="NCBIfam" id="TIGR02787">
    <property type="entry name" value="codY_Gpos"/>
    <property type="match status" value="1"/>
</dbReference>
<dbReference type="RefSeq" id="WP_054799589.1">
    <property type="nucleotide sequence ID" value="NZ_JARTHJ010000011.1"/>
</dbReference>
<dbReference type="Gene3D" id="3.30.450.40">
    <property type="match status" value="1"/>
</dbReference>
<dbReference type="InterPro" id="IPR036388">
    <property type="entry name" value="WH-like_DNA-bd_sf"/>
</dbReference>
<dbReference type="InterPro" id="IPR029016">
    <property type="entry name" value="GAF-like_dom_sf"/>
</dbReference>
<dbReference type="HAMAP" id="MF_00621">
    <property type="entry name" value="HTH_type_CodY"/>
    <property type="match status" value="1"/>
</dbReference>
<feature type="DNA-binding region" description="H-T-H motif" evidence="7">
    <location>
        <begin position="202"/>
        <end position="221"/>
    </location>
</feature>
<gene>
    <name evidence="7 10" type="primary">codY</name>
    <name evidence="10" type="ORF">GNP93_07555</name>
</gene>
<dbReference type="GO" id="GO:0003700">
    <property type="term" value="F:DNA-binding transcription factor activity"/>
    <property type="evidence" value="ECO:0007669"/>
    <property type="project" value="InterPro"/>
</dbReference>
<dbReference type="GO" id="GO:0005737">
    <property type="term" value="C:cytoplasm"/>
    <property type="evidence" value="ECO:0007669"/>
    <property type="project" value="UniProtKB-SubCell"/>
</dbReference>
<dbReference type="PIRSF" id="PIRSF011572">
    <property type="entry name" value="GTP_sensing_CodY"/>
    <property type="match status" value="1"/>
</dbReference>
<name>A0A7X2Z947_9BACL</name>
<dbReference type="SUPFAM" id="SSF46785">
    <property type="entry name" value="Winged helix' DNA-binding domain"/>
    <property type="match status" value="1"/>
</dbReference>
<dbReference type="InterPro" id="IPR036390">
    <property type="entry name" value="WH_DNA-bd_sf"/>
</dbReference>
<evidence type="ECO:0000313" key="10">
    <source>
        <dbReference type="EMBL" id="MUG70536.1"/>
    </source>
</evidence>
<evidence type="ECO:0000259" key="8">
    <source>
        <dbReference type="Pfam" id="PF06018"/>
    </source>
</evidence>